<dbReference type="AlphaFoldDB" id="A0A833S5U5"/>
<evidence type="ECO:0000313" key="1">
    <source>
        <dbReference type="EMBL" id="KAF3425285.1"/>
    </source>
</evidence>
<dbReference type="InterPro" id="IPR023591">
    <property type="entry name" value="Ribosomal_uS2_flav_dom_sf"/>
</dbReference>
<name>A0A833S5U5_9HYME</name>
<organism evidence="1 2">
    <name type="scientific">Frieseomelitta varia</name>
    <dbReference type="NCBI Taxonomy" id="561572"/>
    <lineage>
        <taxon>Eukaryota</taxon>
        <taxon>Metazoa</taxon>
        <taxon>Ecdysozoa</taxon>
        <taxon>Arthropoda</taxon>
        <taxon>Hexapoda</taxon>
        <taxon>Insecta</taxon>
        <taxon>Pterygota</taxon>
        <taxon>Neoptera</taxon>
        <taxon>Endopterygota</taxon>
        <taxon>Hymenoptera</taxon>
        <taxon>Apocrita</taxon>
        <taxon>Aculeata</taxon>
        <taxon>Apoidea</taxon>
        <taxon>Anthophila</taxon>
        <taxon>Apidae</taxon>
        <taxon>Frieseomelitta</taxon>
    </lineage>
</organism>
<accession>A0A833S5U5</accession>
<dbReference type="SUPFAM" id="SSF52313">
    <property type="entry name" value="Ribosomal protein S2"/>
    <property type="match status" value="1"/>
</dbReference>
<reference evidence="1" key="1">
    <citation type="submission" date="2019-11" db="EMBL/GenBank/DDBJ databases">
        <title>The nuclear and mitochondrial genomes of Frieseomelitta varia - a highly eusocial stingless bee (Meliponini) with a permanently sterile worker caste.</title>
        <authorList>
            <person name="Freitas F.C.P."/>
            <person name="Lourenco A.P."/>
            <person name="Nunes F.M.F."/>
            <person name="Paschoal A.R."/>
            <person name="Abreu F.C.P."/>
            <person name="Barbin F.O."/>
            <person name="Bataglia L."/>
            <person name="Cardoso-Junior C.A.M."/>
            <person name="Cervoni M.S."/>
            <person name="Silva S.R."/>
            <person name="Dalarmi F."/>
            <person name="Del Lama M.A."/>
            <person name="Depintor T.S."/>
            <person name="Ferreira K.M."/>
            <person name="Goria P.S."/>
            <person name="Jaskot M.C."/>
            <person name="Lago D.C."/>
            <person name="Luna-Lucena D."/>
            <person name="Moda L.M."/>
            <person name="Nascimento L."/>
            <person name="Pedrino M."/>
            <person name="Rabico F.O."/>
            <person name="Sanches F.C."/>
            <person name="Santos D.E."/>
            <person name="Santos C.G."/>
            <person name="Vieira J."/>
            <person name="Lopes T.F."/>
            <person name="Barchuk A.R."/>
            <person name="Hartfelder K."/>
            <person name="Simoes Z.L.P."/>
            <person name="Bitondi M.M.G."/>
            <person name="Pinheiro D.G."/>
        </authorList>
    </citation>
    <scope>NUCLEOTIDE SEQUENCE</scope>
    <source>
        <strain evidence="1">USP_RPSP 00005682</strain>
        <tissue evidence="1">Whole individual</tissue>
    </source>
</reference>
<protein>
    <submittedName>
        <fullName evidence="1">Uncharacterized protein</fullName>
    </submittedName>
</protein>
<dbReference type="EMBL" id="WNWW01000405">
    <property type="protein sequence ID" value="KAF3425285.1"/>
    <property type="molecule type" value="Genomic_DNA"/>
</dbReference>
<proteinExistence type="predicted"/>
<gene>
    <name evidence="1" type="ORF">E2986_10768</name>
</gene>
<dbReference type="Gene3D" id="3.40.50.10490">
    <property type="entry name" value="Glucose-6-phosphate isomerase like protein, domain 1"/>
    <property type="match status" value="1"/>
</dbReference>
<keyword evidence="2" id="KW-1185">Reference proteome</keyword>
<sequence length="68" mass="7737">MSGGLDVLTLKEDDVTKMLAAYTHLGAENVNFQMEQYVYKKKSDAPDICGIRAMTCVYQRWIYPASTR</sequence>
<evidence type="ECO:0000313" key="2">
    <source>
        <dbReference type="Proteomes" id="UP000655588"/>
    </source>
</evidence>
<dbReference type="Proteomes" id="UP000655588">
    <property type="component" value="Unassembled WGS sequence"/>
</dbReference>
<comment type="caution">
    <text evidence="1">The sequence shown here is derived from an EMBL/GenBank/DDBJ whole genome shotgun (WGS) entry which is preliminary data.</text>
</comment>